<reference evidence="1" key="1">
    <citation type="submission" date="2022-10" db="EMBL/GenBank/DDBJ databases">
        <title>Complete Genome of Trichothecium roseum strain YXFP-22015, a Plant Pathogen Isolated from Citrus.</title>
        <authorList>
            <person name="Wang Y."/>
            <person name="Zhu L."/>
        </authorList>
    </citation>
    <scope>NUCLEOTIDE SEQUENCE</scope>
    <source>
        <strain evidence="1">YXFP-22015</strain>
    </source>
</reference>
<evidence type="ECO:0000313" key="1">
    <source>
        <dbReference type="EMBL" id="KAI9896688.1"/>
    </source>
</evidence>
<comment type="caution">
    <text evidence="1">The sequence shown here is derived from an EMBL/GenBank/DDBJ whole genome shotgun (WGS) entry which is preliminary data.</text>
</comment>
<dbReference type="EMBL" id="CM047948">
    <property type="protein sequence ID" value="KAI9896688.1"/>
    <property type="molecule type" value="Genomic_DNA"/>
</dbReference>
<dbReference type="Proteomes" id="UP001163324">
    <property type="component" value="Chromosome 9"/>
</dbReference>
<proteinExistence type="predicted"/>
<protein>
    <submittedName>
        <fullName evidence="1">Uncharacterized protein</fullName>
    </submittedName>
</protein>
<organism evidence="1 2">
    <name type="scientific">Trichothecium roseum</name>
    <dbReference type="NCBI Taxonomy" id="47278"/>
    <lineage>
        <taxon>Eukaryota</taxon>
        <taxon>Fungi</taxon>
        <taxon>Dikarya</taxon>
        <taxon>Ascomycota</taxon>
        <taxon>Pezizomycotina</taxon>
        <taxon>Sordariomycetes</taxon>
        <taxon>Hypocreomycetidae</taxon>
        <taxon>Hypocreales</taxon>
        <taxon>Hypocreales incertae sedis</taxon>
        <taxon>Trichothecium</taxon>
    </lineage>
</organism>
<sequence>MQQPTSLALLSAIYSFTLAAAGSLPRGVGPEFAQHYQNAESFTCITNSAIKLSLAQVNDNSCDCPDGSDEPGTAACAYIDPLSPPQPLPGSKSGTTGGSSNVLPGFWCENKGHIGAYVPFVYVNDGVCDEDLCCDGTEEFAHAGGVKCPNKCAEIGKEYRRLATEKKETLERASKKRKSLAKEAQDARKKVEDKIASLEKEVGELEVRRDELKRKHEEAEREEKTRVVRGEGSTGGKLGVLVGVAKARVAELRNTLQGVITQRDDLRSRLDELETILRKFKEEYNPNFNDEGVKAAVKGWEDYAAREESDVKDIIPDSEITDILKEDSESSGINWAEFEGADGDDTDILYSLEAYLPGFLRTMVHDRINLARIWLIENGILADSARSGSESSLVKAAREAAEAATKDHKSKKKALDNEQGDLEKYYGPDDIFRALKGNCVSTDSGEYTYELCWLDKTHQKSKKGSGGKTNMGHFSSIQWWLADEEERLDGRSLGKGNRMVLRYEGGQSCWNGPKRRTDVWLACAEKEELWRISESEKCVYKMEVGTPAACDVEEPQGGNAHDEL</sequence>
<name>A0ACC0URD1_9HYPO</name>
<keyword evidence="2" id="KW-1185">Reference proteome</keyword>
<evidence type="ECO:0000313" key="2">
    <source>
        <dbReference type="Proteomes" id="UP001163324"/>
    </source>
</evidence>
<accession>A0ACC0URD1</accession>
<gene>
    <name evidence="1" type="ORF">N3K66_008860</name>
</gene>